<dbReference type="EMBL" id="SNWM01000003">
    <property type="protein sequence ID" value="TDO21268.1"/>
    <property type="molecule type" value="Genomic_DNA"/>
</dbReference>
<reference evidence="3 4" key="1">
    <citation type="submission" date="2019-03" db="EMBL/GenBank/DDBJ databases">
        <title>Genomic Encyclopedia of Archaeal and Bacterial Type Strains, Phase II (KMG-II): from individual species to whole genera.</title>
        <authorList>
            <person name="Goeker M."/>
        </authorList>
    </citation>
    <scope>NUCLEOTIDE SEQUENCE [LARGE SCALE GENOMIC DNA]</scope>
    <source>
        <strain evidence="3 4">DSM 19034</strain>
    </source>
</reference>
<keyword evidence="1" id="KW-1133">Transmembrane helix</keyword>
<keyword evidence="1" id="KW-0472">Membrane</keyword>
<evidence type="ECO:0000259" key="2">
    <source>
        <dbReference type="Pfam" id="PF06580"/>
    </source>
</evidence>
<keyword evidence="4" id="KW-1185">Reference proteome</keyword>
<protein>
    <submittedName>
        <fullName evidence="3">Histidine kinase</fullName>
    </submittedName>
</protein>
<keyword evidence="3" id="KW-0418">Kinase</keyword>
<feature type="domain" description="Signal transduction histidine kinase internal region" evidence="2">
    <location>
        <begin position="153"/>
        <end position="228"/>
    </location>
</feature>
<dbReference type="PANTHER" id="PTHR34220">
    <property type="entry name" value="SENSOR HISTIDINE KINASE YPDA"/>
    <property type="match status" value="1"/>
</dbReference>
<comment type="caution">
    <text evidence="3">The sequence shown here is derived from an EMBL/GenBank/DDBJ whole genome shotgun (WGS) entry which is preliminary data.</text>
</comment>
<evidence type="ECO:0000313" key="4">
    <source>
        <dbReference type="Proteomes" id="UP000295499"/>
    </source>
</evidence>
<dbReference type="Pfam" id="PF06580">
    <property type="entry name" value="His_kinase"/>
    <property type="match status" value="1"/>
</dbReference>
<proteinExistence type="predicted"/>
<feature type="transmembrane region" description="Helical" evidence="1">
    <location>
        <begin position="111"/>
        <end position="133"/>
    </location>
</feature>
<feature type="transmembrane region" description="Helical" evidence="1">
    <location>
        <begin position="38"/>
        <end position="60"/>
    </location>
</feature>
<evidence type="ECO:0000313" key="3">
    <source>
        <dbReference type="EMBL" id="TDO21268.1"/>
    </source>
</evidence>
<name>A0A4R6IHB4_9SPHI</name>
<evidence type="ECO:0000256" key="1">
    <source>
        <dbReference type="SAM" id="Phobius"/>
    </source>
</evidence>
<dbReference type="GO" id="GO:0016020">
    <property type="term" value="C:membrane"/>
    <property type="evidence" value="ECO:0007669"/>
    <property type="project" value="InterPro"/>
</dbReference>
<dbReference type="Proteomes" id="UP000295499">
    <property type="component" value="Unassembled WGS sequence"/>
</dbReference>
<keyword evidence="3" id="KW-0808">Transferase</keyword>
<dbReference type="InterPro" id="IPR036890">
    <property type="entry name" value="HATPase_C_sf"/>
</dbReference>
<gene>
    <name evidence="3" type="ORF">CLV32_2372</name>
</gene>
<keyword evidence="1" id="KW-0812">Transmembrane</keyword>
<dbReference type="InterPro" id="IPR050640">
    <property type="entry name" value="Bact_2-comp_sensor_kinase"/>
</dbReference>
<dbReference type="Gene3D" id="3.30.565.10">
    <property type="entry name" value="Histidine kinase-like ATPase, C-terminal domain"/>
    <property type="match status" value="1"/>
</dbReference>
<sequence>MFIWSNKPNIVQLQWLVWVFIFLVLTFSLIPMDGFTQALVYALLNTSFYAAIIYANILFLYPRFYQRGRIGLYLLCVVVFLIALGAFRAWLTLEIYNQFFARHPEQMSQKAIISVVVGGLMVFLLSFAFRLVLAYFTLKKQSEELIAQNTLTEINLLKAQVQPHFLFNTLNNIYYEAYLEAPRTAALIERLAEMMRYFIDDSSAEKVSLNAEIRFIENYLELEKIRMRYPVQVLLTKDFNASLNIPPMLLMPFTENIFKHSMDKRSSENKIEISIVQQEGRLLFTTTNTLPLKPIIPAPSGLGIENLRKRLVLLYGTDFELKTLRKDNLFTATLNIPLA</sequence>
<dbReference type="OrthoDB" id="9792992at2"/>
<feature type="transmembrane region" description="Helical" evidence="1">
    <location>
        <begin position="72"/>
        <end position="91"/>
    </location>
</feature>
<dbReference type="AlphaFoldDB" id="A0A4R6IHB4"/>
<dbReference type="InterPro" id="IPR010559">
    <property type="entry name" value="Sig_transdc_His_kin_internal"/>
</dbReference>
<feature type="transmembrane region" description="Helical" evidence="1">
    <location>
        <begin position="12"/>
        <end position="32"/>
    </location>
</feature>
<dbReference type="PANTHER" id="PTHR34220:SF7">
    <property type="entry name" value="SENSOR HISTIDINE KINASE YPDA"/>
    <property type="match status" value="1"/>
</dbReference>
<accession>A0A4R6IHB4</accession>
<dbReference type="GO" id="GO:0000155">
    <property type="term" value="F:phosphorelay sensor kinase activity"/>
    <property type="evidence" value="ECO:0007669"/>
    <property type="project" value="InterPro"/>
</dbReference>
<organism evidence="3 4">
    <name type="scientific">Pedobacter duraquae</name>
    <dbReference type="NCBI Taxonomy" id="425511"/>
    <lineage>
        <taxon>Bacteria</taxon>
        <taxon>Pseudomonadati</taxon>
        <taxon>Bacteroidota</taxon>
        <taxon>Sphingobacteriia</taxon>
        <taxon>Sphingobacteriales</taxon>
        <taxon>Sphingobacteriaceae</taxon>
        <taxon>Pedobacter</taxon>
    </lineage>
</organism>